<dbReference type="EMBL" id="MT631283">
    <property type="protein sequence ID" value="QNO47952.1"/>
    <property type="molecule type" value="Genomic_DNA"/>
</dbReference>
<evidence type="ECO:0000313" key="1">
    <source>
        <dbReference type="EMBL" id="QNO47952.1"/>
    </source>
</evidence>
<reference evidence="1" key="1">
    <citation type="submission" date="2020-06" db="EMBL/GenBank/DDBJ databases">
        <title>Unique genomic features of the anaerobic methanotrophic archaea.</title>
        <authorList>
            <person name="Chadwick G.L."/>
            <person name="Skennerton C.T."/>
            <person name="Laso-Perez R."/>
            <person name="Leu A.O."/>
            <person name="Speth D.R."/>
            <person name="Yu H."/>
            <person name="Morgan-Lang C."/>
            <person name="Hatzenpichler R."/>
            <person name="Goudeau D."/>
            <person name="Malmstrom R."/>
            <person name="Brazelton W.J."/>
            <person name="Woyke T."/>
            <person name="Hallam S.J."/>
            <person name="Tyson G.W."/>
            <person name="Wegener G."/>
            <person name="Boetius A."/>
            <person name="Orphan V."/>
        </authorList>
    </citation>
    <scope>NUCLEOTIDE SEQUENCE</scope>
</reference>
<name>A0A7G9YIW8_9EURY</name>
<protein>
    <submittedName>
        <fullName evidence="1">Uncharacterized protein</fullName>
    </submittedName>
</protein>
<proteinExistence type="predicted"/>
<accession>A0A7G9YIW8</accession>
<organism evidence="1">
    <name type="scientific">Candidatus Methanogaster sp. ANME-2c ERB4</name>
    <dbReference type="NCBI Taxonomy" id="2759911"/>
    <lineage>
        <taxon>Archaea</taxon>
        <taxon>Methanobacteriati</taxon>
        <taxon>Methanobacteriota</taxon>
        <taxon>Stenosarchaea group</taxon>
        <taxon>Methanomicrobia</taxon>
        <taxon>Methanosarcinales</taxon>
        <taxon>ANME-2 cluster</taxon>
        <taxon>Candidatus Methanogasteraceae</taxon>
        <taxon>Candidatus Methanogaster</taxon>
    </lineage>
</organism>
<sequence>MVQETEERIYGMPMAFARSIGTVGVSAAVTTANPLTSSGRVSDTPDGTANVRVAEESAQLDPSTTFPGGRWQ</sequence>
<dbReference type="AlphaFoldDB" id="A0A7G9YIW8"/>
<gene>
    <name evidence="1" type="ORF">DBNCDMDK_00040</name>
</gene>